<dbReference type="InterPro" id="IPR001478">
    <property type="entry name" value="PDZ"/>
</dbReference>
<feature type="domain" description="PDZ" evidence="1">
    <location>
        <begin position="62"/>
        <end position="150"/>
    </location>
</feature>
<dbReference type="GeneTree" id="ENSGT00940000161964"/>
<keyword evidence="3" id="KW-1185">Reference proteome</keyword>
<sequence>MSYLFFPLFVSSGDRLMEVDGCKRYNPLPLLVNFTPACAIEESTSPTNNLALSGRPSKNVFEVTLEKSVNGLGFSFMGDKEPWTNSESCDVVRIKRLFTGYPAESCHKIQPGDVILRVNGIPLRGLSHQAVLSVLRGTGPIVTLKLCRPDPGILPSINPDLTVCTSPSTMHQIVLDLKFMRNNGQHISG</sequence>
<reference evidence="2" key="1">
    <citation type="submission" date="2025-08" db="UniProtKB">
        <authorList>
            <consortium name="Ensembl"/>
        </authorList>
    </citation>
    <scope>IDENTIFICATION</scope>
</reference>
<dbReference type="Pfam" id="PF00595">
    <property type="entry name" value="PDZ"/>
    <property type="match status" value="1"/>
</dbReference>
<reference evidence="2" key="2">
    <citation type="submission" date="2025-09" db="UniProtKB">
        <authorList>
            <consortium name="Ensembl"/>
        </authorList>
    </citation>
    <scope>IDENTIFICATION</scope>
</reference>
<accession>A0A8C4QDP4</accession>
<dbReference type="PANTHER" id="PTHR46900">
    <property type="entry name" value="TYROSINE-PROTEIN PHOSPHATASE NON-RECEPTOR TYPE 13"/>
    <property type="match status" value="1"/>
</dbReference>
<evidence type="ECO:0000313" key="2">
    <source>
        <dbReference type="Ensembl" id="ENSEBUP00000013910.1"/>
    </source>
</evidence>
<dbReference type="SMART" id="SM00228">
    <property type="entry name" value="PDZ"/>
    <property type="match status" value="1"/>
</dbReference>
<dbReference type="Proteomes" id="UP000694388">
    <property type="component" value="Unplaced"/>
</dbReference>
<dbReference type="Gene3D" id="2.30.42.10">
    <property type="match status" value="1"/>
</dbReference>
<protein>
    <recommendedName>
        <fullName evidence="1">PDZ domain-containing protein</fullName>
    </recommendedName>
</protein>
<organism evidence="2 3">
    <name type="scientific">Eptatretus burgeri</name>
    <name type="common">Inshore hagfish</name>
    <dbReference type="NCBI Taxonomy" id="7764"/>
    <lineage>
        <taxon>Eukaryota</taxon>
        <taxon>Metazoa</taxon>
        <taxon>Chordata</taxon>
        <taxon>Craniata</taxon>
        <taxon>Vertebrata</taxon>
        <taxon>Cyclostomata</taxon>
        <taxon>Myxini</taxon>
        <taxon>Myxiniformes</taxon>
        <taxon>Myxinidae</taxon>
        <taxon>Eptatretinae</taxon>
        <taxon>Eptatretus</taxon>
    </lineage>
</organism>
<dbReference type="Ensembl" id="ENSEBUT00000014486.1">
    <property type="protein sequence ID" value="ENSEBUP00000013910.1"/>
    <property type="gene ID" value="ENSEBUG00000008769.1"/>
</dbReference>
<dbReference type="PANTHER" id="PTHR46900:SF2">
    <property type="entry name" value="TYROSINE-PROTEIN PHOSPHATASE NON-RECEPTOR TYPE 13"/>
    <property type="match status" value="1"/>
</dbReference>
<dbReference type="PROSITE" id="PS50106">
    <property type="entry name" value="PDZ"/>
    <property type="match status" value="1"/>
</dbReference>
<name>A0A8C4QDP4_EPTBU</name>
<dbReference type="InterPro" id="IPR052074">
    <property type="entry name" value="NonRcpt_TyrProt_Phosphatase"/>
</dbReference>
<proteinExistence type="predicted"/>
<evidence type="ECO:0000313" key="3">
    <source>
        <dbReference type="Proteomes" id="UP000694388"/>
    </source>
</evidence>
<dbReference type="SUPFAM" id="SSF50156">
    <property type="entry name" value="PDZ domain-like"/>
    <property type="match status" value="1"/>
</dbReference>
<dbReference type="InterPro" id="IPR036034">
    <property type="entry name" value="PDZ_sf"/>
</dbReference>
<dbReference type="AlphaFoldDB" id="A0A8C4QDP4"/>
<evidence type="ECO:0000259" key="1">
    <source>
        <dbReference type="PROSITE" id="PS50106"/>
    </source>
</evidence>